<reference evidence="2 3" key="1">
    <citation type="submission" date="2024-01" db="EMBL/GenBank/DDBJ databases">
        <title>Maribacter spp. originated from different algae showed divergent polysaccharides utilization ability.</title>
        <authorList>
            <person name="Wang H."/>
            <person name="Wu Y."/>
        </authorList>
    </citation>
    <scope>NUCLEOTIDE SEQUENCE [LARGE SCALE GENOMIC DNA]</scope>
    <source>
        <strain evidence="2 3">KPT27_14</strain>
    </source>
</reference>
<keyword evidence="1" id="KW-0472">Membrane</keyword>
<gene>
    <name evidence="2" type="ORF">V1H85_11710</name>
</gene>
<name>A0ABU7IJH7_9FLAO</name>
<dbReference type="Proteomes" id="UP001343698">
    <property type="component" value="Unassembled WGS sequence"/>
</dbReference>
<sequence>MKNKLKKLWKKFARTIPLILTIIVFIILFWTLTYKLCNTENFSEILAENRTDILTISGLIAGLIIAYLTAKVLQIRQEKIARLPELTEQTQKLHKCRSVIDKLIHSRIWPDGVRHLIDKKYKGLTHFDVREIVFVDSNPTEQAKEFINDKEYSGLACLYLELKSFKFDQYPFDHTLFTEFDVPLYYSSDIVQKWIDYDCGNGLWYYFDHKYAVYKDSMNMEDIYIGYKEEMKDNCLRIDQERYKDLDFGPELLAKLGTQLTEDILPKLVRIQRYMDAELPRITKYLFVIAGLLIVFGVSMPLINNVYAISPILDIISISVVVATSFYLLVSFYGFMKREIRI</sequence>
<evidence type="ECO:0000313" key="2">
    <source>
        <dbReference type="EMBL" id="MEE1973116.1"/>
    </source>
</evidence>
<keyword evidence="3" id="KW-1185">Reference proteome</keyword>
<accession>A0ABU7IJH7</accession>
<feature type="transmembrane region" description="Helical" evidence="1">
    <location>
        <begin position="53"/>
        <end position="73"/>
    </location>
</feature>
<evidence type="ECO:0000256" key="1">
    <source>
        <dbReference type="SAM" id="Phobius"/>
    </source>
</evidence>
<feature type="transmembrane region" description="Helical" evidence="1">
    <location>
        <begin position="12"/>
        <end position="33"/>
    </location>
</feature>
<proteinExistence type="predicted"/>
<dbReference type="EMBL" id="JAZDDF010000005">
    <property type="protein sequence ID" value="MEE1973116.1"/>
    <property type="molecule type" value="Genomic_DNA"/>
</dbReference>
<keyword evidence="1" id="KW-1133">Transmembrane helix</keyword>
<dbReference type="RefSeq" id="WP_272637343.1">
    <property type="nucleotide sequence ID" value="NZ_JAZDDF010000005.1"/>
</dbReference>
<keyword evidence="1" id="KW-0812">Transmembrane</keyword>
<feature type="transmembrane region" description="Helical" evidence="1">
    <location>
        <begin position="315"/>
        <end position="336"/>
    </location>
</feature>
<evidence type="ECO:0000313" key="3">
    <source>
        <dbReference type="Proteomes" id="UP001343698"/>
    </source>
</evidence>
<comment type="caution">
    <text evidence="2">The sequence shown here is derived from an EMBL/GenBank/DDBJ whole genome shotgun (WGS) entry which is preliminary data.</text>
</comment>
<organism evidence="2 3">
    <name type="scientific">Maribacter flavus</name>
    <dbReference type="NCBI Taxonomy" id="1658664"/>
    <lineage>
        <taxon>Bacteria</taxon>
        <taxon>Pseudomonadati</taxon>
        <taxon>Bacteroidota</taxon>
        <taxon>Flavobacteriia</taxon>
        <taxon>Flavobacteriales</taxon>
        <taxon>Flavobacteriaceae</taxon>
        <taxon>Maribacter</taxon>
    </lineage>
</organism>
<feature type="transmembrane region" description="Helical" evidence="1">
    <location>
        <begin position="285"/>
        <end position="303"/>
    </location>
</feature>
<protein>
    <submittedName>
        <fullName evidence="2">Uncharacterized protein</fullName>
    </submittedName>
</protein>